<proteinExistence type="predicted"/>
<evidence type="ECO:0000313" key="1">
    <source>
        <dbReference type="EMBL" id="MDV0446610.1"/>
    </source>
</evidence>
<sequence length="90" mass="9856">MIAFQKTTPQICESAAGHGAALRGVENVYTSFLLESVTFRQTKNKPIFTAFKTTFDKKHAVTTLLNIGPIRTSGQPAAIIAHTRPRTQVI</sequence>
<dbReference type="AlphaFoldDB" id="A0AAE4MHA9"/>
<dbReference type="EMBL" id="JAWDKD010000008">
    <property type="protein sequence ID" value="MDV0446610.1"/>
    <property type="molecule type" value="Genomic_DNA"/>
</dbReference>
<organism evidence="1 2">
    <name type="scientific">Methanolapillus africanus</name>
    <dbReference type="NCBI Taxonomy" id="3028297"/>
    <lineage>
        <taxon>Archaea</taxon>
        <taxon>Methanobacteriati</taxon>
        <taxon>Methanobacteriota</taxon>
        <taxon>Stenosarchaea group</taxon>
        <taxon>Methanomicrobia</taxon>
        <taxon>Methanosarcinales</taxon>
        <taxon>Methanosarcinaceae</taxon>
        <taxon>Methanolapillus</taxon>
    </lineage>
</organism>
<comment type="caution">
    <text evidence="1">The sequence shown here is derived from an EMBL/GenBank/DDBJ whole genome shotgun (WGS) entry which is preliminary data.</text>
</comment>
<keyword evidence="2" id="KW-1185">Reference proteome</keyword>
<protein>
    <submittedName>
        <fullName evidence="1">Uncharacterized protein</fullName>
    </submittedName>
</protein>
<name>A0AAE4MHA9_9EURY</name>
<reference evidence="1" key="1">
    <citation type="submission" date="2023-06" db="EMBL/GenBank/DDBJ databases">
        <title>Genome sequence of Methanosarcinaceae archaeon Ag5.</title>
        <authorList>
            <person name="Protasov E."/>
            <person name="Platt K."/>
            <person name="Poehlein A."/>
            <person name="Daniel R."/>
            <person name="Brune A."/>
        </authorList>
    </citation>
    <scope>NUCLEOTIDE SEQUENCE</scope>
    <source>
        <strain evidence="1">Ag5</strain>
    </source>
</reference>
<gene>
    <name evidence="1" type="ORF">MsAg5_04560</name>
</gene>
<dbReference type="RefSeq" id="WP_338099009.1">
    <property type="nucleotide sequence ID" value="NZ_JAWDKD010000008.1"/>
</dbReference>
<accession>A0AAE4MHA9</accession>
<dbReference type="Proteomes" id="UP001271789">
    <property type="component" value="Unassembled WGS sequence"/>
</dbReference>
<evidence type="ECO:0000313" key="2">
    <source>
        <dbReference type="Proteomes" id="UP001271789"/>
    </source>
</evidence>